<evidence type="ECO:0000313" key="1">
    <source>
        <dbReference type="EMBL" id="RBW70513.1"/>
    </source>
</evidence>
<dbReference type="RefSeq" id="WP_113804965.1">
    <property type="nucleotide sequence ID" value="NZ_QOCW01000004.1"/>
</dbReference>
<dbReference type="Pfam" id="PF14006">
    <property type="entry name" value="YqzL"/>
    <property type="match status" value="1"/>
</dbReference>
<reference evidence="1 2" key="1">
    <citation type="submission" date="2018-07" db="EMBL/GenBank/DDBJ databases">
        <title>Lottiidibacillus patelloidae gen. nov., sp. nov., isolated from the intestinal tract of a marine limpet and the reclassification of B. taeanensis BH030017T, B. algicola KMM 3737T and B. hwajinpoensis SW-72T as genus Lottiidibacillus.</title>
        <authorList>
            <person name="Liu R."/>
            <person name="Huang Z."/>
        </authorList>
    </citation>
    <scope>NUCLEOTIDE SEQUENCE [LARGE SCALE GENOMIC DNA]</scope>
    <source>
        <strain evidence="1 2">BH030017</strain>
    </source>
</reference>
<organism evidence="1 2">
    <name type="scientific">Bacillus taeanensis</name>
    <dbReference type="NCBI Taxonomy" id="273032"/>
    <lineage>
        <taxon>Bacteria</taxon>
        <taxon>Bacillati</taxon>
        <taxon>Bacillota</taxon>
        <taxon>Bacilli</taxon>
        <taxon>Bacillales</taxon>
        <taxon>Bacillaceae</taxon>
        <taxon>Bacillus</taxon>
    </lineage>
</organism>
<accession>A0A366Y276</accession>
<proteinExistence type="predicted"/>
<evidence type="ECO:0000313" key="2">
    <source>
        <dbReference type="Proteomes" id="UP000253314"/>
    </source>
</evidence>
<gene>
    <name evidence="1" type="ORF">DS031_05670</name>
</gene>
<dbReference type="AlphaFoldDB" id="A0A366Y276"/>
<name>A0A366Y276_9BACI</name>
<dbReference type="EMBL" id="QOCW01000004">
    <property type="protein sequence ID" value="RBW70513.1"/>
    <property type="molecule type" value="Genomic_DNA"/>
</dbReference>
<keyword evidence="2" id="KW-1185">Reference proteome</keyword>
<dbReference type="InterPro" id="IPR025617">
    <property type="entry name" value="YqzL"/>
</dbReference>
<sequence length="50" mass="5692">MLNFAWKVFCVTGNVETYLLVKEMENYSSDEGKEVVEEVMGEGEVNVPFT</sequence>
<dbReference type="Proteomes" id="UP000253314">
    <property type="component" value="Unassembled WGS sequence"/>
</dbReference>
<dbReference type="OrthoDB" id="1650227at2"/>
<comment type="caution">
    <text evidence="1">The sequence shown here is derived from an EMBL/GenBank/DDBJ whole genome shotgun (WGS) entry which is preliminary data.</text>
</comment>
<protein>
    <submittedName>
        <fullName evidence="1">YqzL family protein</fullName>
    </submittedName>
</protein>